<organism evidence="3 4">
    <name type="scientific">Amborella trichopoda</name>
    <dbReference type="NCBI Taxonomy" id="13333"/>
    <lineage>
        <taxon>Eukaryota</taxon>
        <taxon>Viridiplantae</taxon>
        <taxon>Streptophyta</taxon>
        <taxon>Embryophyta</taxon>
        <taxon>Tracheophyta</taxon>
        <taxon>Spermatophyta</taxon>
        <taxon>Magnoliopsida</taxon>
        <taxon>Amborellales</taxon>
        <taxon>Amborellaceae</taxon>
        <taxon>Amborella</taxon>
    </lineage>
</organism>
<dbReference type="Proteomes" id="UP000017836">
    <property type="component" value="Unassembled WGS sequence"/>
</dbReference>
<keyword evidence="1" id="KW-0677">Repeat</keyword>
<dbReference type="PANTHER" id="PTHR47926:SF347">
    <property type="entry name" value="PENTATRICOPEPTIDE REPEAT-CONTAINING PROTEIN"/>
    <property type="match status" value="1"/>
</dbReference>
<keyword evidence="4" id="KW-1185">Reference proteome</keyword>
<name>W1PF13_AMBTC</name>
<dbReference type="STRING" id="13333.W1PF13"/>
<reference evidence="4" key="1">
    <citation type="journal article" date="2013" name="Science">
        <title>The Amborella genome and the evolution of flowering plants.</title>
        <authorList>
            <consortium name="Amborella Genome Project"/>
        </authorList>
    </citation>
    <scope>NUCLEOTIDE SEQUENCE [LARGE SCALE GENOMIC DNA]</scope>
</reference>
<evidence type="ECO:0000256" key="1">
    <source>
        <dbReference type="ARBA" id="ARBA00022737"/>
    </source>
</evidence>
<dbReference type="PROSITE" id="PS51375">
    <property type="entry name" value="PPR"/>
    <property type="match status" value="2"/>
</dbReference>
<accession>W1PF13</accession>
<evidence type="ECO:0000313" key="3">
    <source>
        <dbReference type="EMBL" id="ERN06201.1"/>
    </source>
</evidence>
<proteinExistence type="predicted"/>
<feature type="repeat" description="PPR" evidence="2">
    <location>
        <begin position="75"/>
        <end position="109"/>
    </location>
</feature>
<dbReference type="InterPro" id="IPR046960">
    <property type="entry name" value="PPR_At4g14850-like_plant"/>
</dbReference>
<dbReference type="EMBL" id="KI393908">
    <property type="protein sequence ID" value="ERN06201.1"/>
    <property type="molecule type" value="Genomic_DNA"/>
</dbReference>
<feature type="repeat" description="PPR" evidence="2">
    <location>
        <begin position="176"/>
        <end position="210"/>
    </location>
</feature>
<dbReference type="eggNOG" id="KOG4197">
    <property type="taxonomic scope" value="Eukaryota"/>
</dbReference>
<dbReference type="Gramene" id="ERN06201">
    <property type="protein sequence ID" value="ERN06201"/>
    <property type="gene ID" value="AMTR_s00016p00157950"/>
</dbReference>
<dbReference type="AlphaFoldDB" id="W1PF13"/>
<evidence type="ECO:0008006" key="5">
    <source>
        <dbReference type="Google" id="ProtNLM"/>
    </source>
</evidence>
<dbReference type="GO" id="GO:0009451">
    <property type="term" value="P:RNA modification"/>
    <property type="evidence" value="ECO:0007669"/>
    <property type="project" value="InterPro"/>
</dbReference>
<gene>
    <name evidence="3" type="ORF">AMTR_s00016p00157950</name>
</gene>
<dbReference type="NCBIfam" id="TIGR00756">
    <property type="entry name" value="PPR"/>
    <property type="match status" value="2"/>
</dbReference>
<dbReference type="HOGENOM" id="CLU_991570_0_0_1"/>
<evidence type="ECO:0000313" key="4">
    <source>
        <dbReference type="Proteomes" id="UP000017836"/>
    </source>
</evidence>
<protein>
    <recommendedName>
        <fullName evidence="5">Pentacotripeptide-repeat region of PRORP domain-containing protein</fullName>
    </recommendedName>
</protein>
<dbReference type="InterPro" id="IPR011990">
    <property type="entry name" value="TPR-like_helical_dom_sf"/>
</dbReference>
<sequence>MRRTKVRPDRSTLPCAIKAAANLANLTMGLVLHHHALVSGLICDAFVSSSLINMYSNCSKPDEAEKAFIESPFKNQVHYTVMLSCYAQNNLPMHALGTWRDMRRSGVSPDPAALVTALSSCGPDTLVARMLHGVAERAGLSRNTSVANTLMGAYLKAKGASVVLARQVFDEMSLRDIVSYNTMISGYGQAGLAVEALALVHRIHSELSEPASAVTLSAVLLACAQAGALRFGLCVHTQALHRDFHVNHRDWDWGLPGNLFQSRLLVADTQRLRLNKGTING</sequence>
<dbReference type="Gene3D" id="1.25.40.10">
    <property type="entry name" value="Tetratricopeptide repeat domain"/>
    <property type="match status" value="2"/>
</dbReference>
<dbReference type="GO" id="GO:0003723">
    <property type="term" value="F:RNA binding"/>
    <property type="evidence" value="ECO:0007669"/>
    <property type="project" value="InterPro"/>
</dbReference>
<dbReference type="Pfam" id="PF01535">
    <property type="entry name" value="PPR"/>
    <property type="match status" value="3"/>
</dbReference>
<evidence type="ECO:0000256" key="2">
    <source>
        <dbReference type="PROSITE-ProRule" id="PRU00708"/>
    </source>
</evidence>
<dbReference type="PANTHER" id="PTHR47926">
    <property type="entry name" value="PENTATRICOPEPTIDE REPEAT-CONTAINING PROTEIN"/>
    <property type="match status" value="1"/>
</dbReference>
<dbReference type="InterPro" id="IPR002885">
    <property type="entry name" value="PPR_rpt"/>
</dbReference>